<feature type="disulfide bond" evidence="2">
    <location>
        <begin position="179"/>
        <end position="225"/>
    </location>
</feature>
<dbReference type="InterPro" id="IPR037460">
    <property type="entry name" value="SEST-like"/>
</dbReference>
<keyword evidence="5" id="KW-0378">Hydrolase</keyword>
<gene>
    <name evidence="5" type="ORF">FGL98_19895</name>
</gene>
<dbReference type="GO" id="GO:0019433">
    <property type="term" value="P:triglyceride catabolic process"/>
    <property type="evidence" value="ECO:0007669"/>
    <property type="project" value="TreeGrafter"/>
</dbReference>
<evidence type="ECO:0000313" key="6">
    <source>
        <dbReference type="Proteomes" id="UP000320244"/>
    </source>
</evidence>
<dbReference type="SUPFAM" id="SSF52266">
    <property type="entry name" value="SGNH hydrolase"/>
    <property type="match status" value="1"/>
</dbReference>
<evidence type="ECO:0000259" key="4">
    <source>
        <dbReference type="Pfam" id="PF13472"/>
    </source>
</evidence>
<evidence type="ECO:0000313" key="5">
    <source>
        <dbReference type="EMBL" id="TWP33844.1"/>
    </source>
</evidence>
<dbReference type="InterPro" id="IPR036514">
    <property type="entry name" value="SGNH_hydro_sf"/>
</dbReference>
<feature type="active site" description="Nucleophile" evidence="1">
    <location>
        <position position="38"/>
    </location>
</feature>
<dbReference type="AlphaFoldDB" id="A0A563DVU1"/>
<organism evidence="5 6">
    <name type="scientific">Leekyejoonella antrihumi</name>
    <dbReference type="NCBI Taxonomy" id="1660198"/>
    <lineage>
        <taxon>Bacteria</taxon>
        <taxon>Bacillati</taxon>
        <taxon>Actinomycetota</taxon>
        <taxon>Actinomycetes</taxon>
        <taxon>Micrococcales</taxon>
        <taxon>Dermacoccaceae</taxon>
        <taxon>Leekyejoonella</taxon>
    </lineage>
</organism>
<dbReference type="EMBL" id="VCQV01000035">
    <property type="protein sequence ID" value="TWP33844.1"/>
    <property type="molecule type" value="Genomic_DNA"/>
</dbReference>
<feature type="disulfide bond" evidence="2">
    <location>
        <begin position="120"/>
        <end position="128"/>
    </location>
</feature>
<evidence type="ECO:0000256" key="2">
    <source>
        <dbReference type="PIRSR" id="PIRSR637460-2"/>
    </source>
</evidence>
<feature type="active site" evidence="1">
    <location>
        <position position="244"/>
    </location>
</feature>
<keyword evidence="6" id="KW-1185">Reference proteome</keyword>
<proteinExistence type="predicted"/>
<feature type="signal peptide" evidence="3">
    <location>
        <begin position="1"/>
        <end position="26"/>
    </location>
</feature>
<feature type="disulfide bond" evidence="2">
    <location>
        <begin position="54"/>
        <end position="79"/>
    </location>
</feature>
<reference evidence="5 6" key="1">
    <citation type="submission" date="2019-05" db="EMBL/GenBank/DDBJ databases">
        <authorList>
            <person name="Lee S.D."/>
        </authorList>
    </citation>
    <scope>NUCLEOTIDE SEQUENCE [LARGE SCALE GENOMIC DNA]</scope>
    <source>
        <strain evidence="5 6">C5-26</strain>
    </source>
</reference>
<dbReference type="OrthoDB" id="5503950at2"/>
<dbReference type="Pfam" id="PF13472">
    <property type="entry name" value="Lipase_GDSL_2"/>
    <property type="match status" value="1"/>
</dbReference>
<dbReference type="RefSeq" id="WP_146319744.1">
    <property type="nucleotide sequence ID" value="NZ_VCQV01000035.1"/>
</dbReference>
<dbReference type="Proteomes" id="UP000320244">
    <property type="component" value="Unassembled WGS sequence"/>
</dbReference>
<evidence type="ECO:0000256" key="3">
    <source>
        <dbReference type="SAM" id="SignalP"/>
    </source>
</evidence>
<feature type="chain" id="PRO_5021838743" evidence="3">
    <location>
        <begin position="27"/>
        <end position="263"/>
    </location>
</feature>
<dbReference type="GO" id="GO:0004806">
    <property type="term" value="F:triacylglycerol lipase activity"/>
    <property type="evidence" value="ECO:0007669"/>
    <property type="project" value="TreeGrafter"/>
</dbReference>
<dbReference type="InterPro" id="IPR013830">
    <property type="entry name" value="SGNH_hydro"/>
</dbReference>
<dbReference type="CDD" id="cd01823">
    <property type="entry name" value="SEST_like"/>
    <property type="match status" value="1"/>
</dbReference>
<comment type="caution">
    <text evidence="5">The sequence shown here is derived from an EMBL/GenBank/DDBJ whole genome shotgun (WGS) entry which is preliminary data.</text>
</comment>
<reference evidence="5 6" key="2">
    <citation type="submission" date="2019-08" db="EMBL/GenBank/DDBJ databases">
        <title>Jejuicoccus antrihumi gen. nov., sp. nov., a new member of the family Dermacoccaceae isolated from a cave.</title>
        <authorList>
            <person name="Schumann P."/>
            <person name="Kim I.S."/>
        </authorList>
    </citation>
    <scope>NUCLEOTIDE SEQUENCE [LARGE SCALE GENOMIC DNA]</scope>
    <source>
        <strain evidence="5 6">C5-26</strain>
    </source>
</reference>
<protein>
    <submittedName>
        <fullName evidence="5">SGNH/GDSL hydrolase family protein</fullName>
    </submittedName>
</protein>
<keyword evidence="3" id="KW-0732">Signal</keyword>
<name>A0A563DVU1_9MICO</name>
<dbReference type="PANTHER" id="PTHR37981:SF1">
    <property type="entry name" value="SGNH HYDROLASE-TYPE ESTERASE DOMAIN-CONTAINING PROTEIN"/>
    <property type="match status" value="1"/>
</dbReference>
<dbReference type="Gene3D" id="3.40.50.1110">
    <property type="entry name" value="SGNH hydrolase"/>
    <property type="match status" value="1"/>
</dbReference>
<evidence type="ECO:0000256" key="1">
    <source>
        <dbReference type="PIRSR" id="PIRSR637460-1"/>
    </source>
</evidence>
<feature type="domain" description="SGNH hydrolase-type esterase" evidence="4">
    <location>
        <begin position="34"/>
        <end position="250"/>
    </location>
</feature>
<accession>A0A563DVU1</accession>
<dbReference type="PANTHER" id="PTHR37981">
    <property type="entry name" value="LIPASE 2"/>
    <property type="match status" value="1"/>
</dbReference>
<keyword evidence="2" id="KW-1015">Disulfide bond</keyword>
<sequence>MHRLRSALVALLALVMAVIVAAPAQAASPASYVALGDSYSSGVGAGGSYSGGSCDRSNNAYAALWAAAHPSAAFLSVACSGASTSSVLSSQVPSLSASTTLVSLTVGGNDVGFAADMSTCVLKGTSACVSAVQAAENTATSVLPGRLASLFAAIHSAAPSAKVVVLDYPVFYKLGVWYCIGLSSTSRAKIDQGINLLDGVLRESAAKAGVTFVDVRSAFVGHQICSSSSWLHSVDFFDLSESYHPTSTGQSSGYLRAFSTAVG</sequence>